<accession>A0ABR2K6G3</accession>
<name>A0ABR2K6G3_9EUKA</name>
<protein>
    <recommendedName>
        <fullName evidence="3">Ubiquitin-like domain-containing protein</fullName>
    </recommendedName>
</protein>
<evidence type="ECO:0000313" key="1">
    <source>
        <dbReference type="EMBL" id="KAK8886654.1"/>
    </source>
</evidence>
<sequence>MQALSPLQVSVYFPIKYVRKVMIKPLMLVSSLRISVIPKDLNCALIFNGSILDESKTFEYYQLQDGDIIVISPSQTANLKWIKLTEQQNYVKDMIKFMVNPQITKEICRLKDIRFNKLELIKPSRLHKIGKRCQFVTIYNDCSEYNNNESISNGSISSQTEKIFPTVIPDTVSEKPFDKALTFIWNE</sequence>
<keyword evidence="2" id="KW-1185">Reference proteome</keyword>
<evidence type="ECO:0000313" key="2">
    <source>
        <dbReference type="Proteomes" id="UP001470230"/>
    </source>
</evidence>
<gene>
    <name evidence="1" type="ORF">M9Y10_042120</name>
</gene>
<proteinExistence type="predicted"/>
<evidence type="ECO:0008006" key="3">
    <source>
        <dbReference type="Google" id="ProtNLM"/>
    </source>
</evidence>
<dbReference type="InterPro" id="IPR029071">
    <property type="entry name" value="Ubiquitin-like_domsf"/>
</dbReference>
<dbReference type="EMBL" id="JAPFFF010000007">
    <property type="protein sequence ID" value="KAK8886654.1"/>
    <property type="molecule type" value="Genomic_DNA"/>
</dbReference>
<organism evidence="1 2">
    <name type="scientific">Tritrichomonas musculus</name>
    <dbReference type="NCBI Taxonomy" id="1915356"/>
    <lineage>
        <taxon>Eukaryota</taxon>
        <taxon>Metamonada</taxon>
        <taxon>Parabasalia</taxon>
        <taxon>Tritrichomonadida</taxon>
        <taxon>Tritrichomonadidae</taxon>
        <taxon>Tritrichomonas</taxon>
    </lineage>
</organism>
<dbReference type="Proteomes" id="UP001470230">
    <property type="component" value="Unassembled WGS sequence"/>
</dbReference>
<comment type="caution">
    <text evidence="1">The sequence shown here is derived from an EMBL/GenBank/DDBJ whole genome shotgun (WGS) entry which is preliminary data.</text>
</comment>
<dbReference type="CDD" id="cd17039">
    <property type="entry name" value="Ubl_ubiquitin_like"/>
    <property type="match status" value="1"/>
</dbReference>
<dbReference type="SUPFAM" id="SSF54236">
    <property type="entry name" value="Ubiquitin-like"/>
    <property type="match status" value="1"/>
</dbReference>
<reference evidence="1 2" key="1">
    <citation type="submission" date="2024-04" db="EMBL/GenBank/DDBJ databases">
        <title>Tritrichomonas musculus Genome.</title>
        <authorList>
            <person name="Alves-Ferreira E."/>
            <person name="Grigg M."/>
            <person name="Lorenzi H."/>
            <person name="Galac M."/>
        </authorList>
    </citation>
    <scope>NUCLEOTIDE SEQUENCE [LARGE SCALE GENOMIC DNA]</scope>
    <source>
        <strain evidence="1 2">EAF2021</strain>
    </source>
</reference>